<dbReference type="AlphaFoldDB" id="K0XAA3"/>
<dbReference type="GeneID" id="77848488"/>
<gene>
    <name evidence="1" type="ORF">HMPREF9448_01196</name>
</gene>
<keyword evidence="2" id="KW-1185">Reference proteome</keyword>
<protein>
    <recommendedName>
        <fullName evidence="3">SPP1 family phage portal protein</fullName>
    </recommendedName>
</protein>
<evidence type="ECO:0008006" key="3">
    <source>
        <dbReference type="Google" id="ProtNLM"/>
    </source>
</evidence>
<dbReference type="eggNOG" id="ENOG502ZC2B">
    <property type="taxonomic scope" value="Bacteria"/>
</dbReference>
<evidence type="ECO:0000313" key="2">
    <source>
        <dbReference type="Proteomes" id="UP000006044"/>
    </source>
</evidence>
<dbReference type="RefSeq" id="WP_008861682.1">
    <property type="nucleotide sequence ID" value="NZ_CAXSNY010000001.1"/>
</dbReference>
<proteinExistence type="predicted"/>
<dbReference type="Proteomes" id="UP000006044">
    <property type="component" value="Unassembled WGS sequence"/>
</dbReference>
<dbReference type="EMBL" id="ADLE01000008">
    <property type="protein sequence ID" value="EJZ64714.1"/>
    <property type="molecule type" value="Genomic_DNA"/>
</dbReference>
<dbReference type="HOGENOM" id="CLU_045642_0_0_10"/>
<name>K0XAA3_9BACT</name>
<dbReference type="PATRIC" id="fig|742726.3.peg.1269"/>
<dbReference type="STRING" id="742726.HMPREF9448_01196"/>
<evidence type="ECO:0000313" key="1">
    <source>
        <dbReference type="EMBL" id="EJZ64714.1"/>
    </source>
</evidence>
<sequence>MSDFEPIDFTSIDDIPGINAKALFSSELSKTEFRETGDISPVPIGDKHRYMPWGADDQLPYDILELIERDETLSTCQMFNAEICYGSGLLYNTEACSEKVKEEIDSFFVGNNIPTNYLGVCQDFKYFAFCVNVIILNGDGSKIIRLIRKEACYCRLGVADSNGRIDKLYYANWRKAKPMEDQVEIIDLLDLNAPLCDLMVRMGRMPGDDGETRMRTDTRKFAVLTKVPTPDNTYYPIPYYASLFRGRWYNIKRLIGLAKEAKLKNSAPIKYHIEISDKYWTGIFRAEGITDRAKQQARVVEEKKKILEFLTGVENSGKAWFSQVYTNPNGDVVHDVVINKIETDKEGGDWASDIIEAVNMICFTMRVHSNLVGSVPGKAQTNNSGSDKRELYTIAQALQKPYHDLLFTVHNLVIRFNEWKGAYPDCPFIMLTTLDEKNDAKTVTVNTSEI</sequence>
<organism evidence="1 2">
    <name type="scientific">Barnesiella intestinihominis YIT 11860</name>
    <dbReference type="NCBI Taxonomy" id="742726"/>
    <lineage>
        <taxon>Bacteria</taxon>
        <taxon>Pseudomonadati</taxon>
        <taxon>Bacteroidota</taxon>
        <taxon>Bacteroidia</taxon>
        <taxon>Bacteroidales</taxon>
        <taxon>Barnesiellaceae</taxon>
        <taxon>Barnesiella</taxon>
    </lineage>
</organism>
<accession>K0XAA3</accession>
<dbReference type="OrthoDB" id="671786at2"/>
<comment type="caution">
    <text evidence="1">The sequence shown here is derived from an EMBL/GenBank/DDBJ whole genome shotgun (WGS) entry which is preliminary data.</text>
</comment>
<reference evidence="1 2" key="1">
    <citation type="submission" date="2012-08" db="EMBL/GenBank/DDBJ databases">
        <title>The Genome Sequence of Barnesiella intestinihominis YIT 11860.</title>
        <authorList>
            <consortium name="The Broad Institute Genome Sequencing Platform"/>
            <person name="Earl A."/>
            <person name="Ward D."/>
            <person name="Feldgarden M."/>
            <person name="Gevers D."/>
            <person name="Morotomi M."/>
            <person name="Walker B."/>
            <person name="Young S.K."/>
            <person name="Zeng Q."/>
            <person name="Gargeya S."/>
            <person name="Fitzgerald M."/>
            <person name="Haas B."/>
            <person name="Abouelleil A."/>
            <person name="Alvarado L."/>
            <person name="Arachchi H.M."/>
            <person name="Berlin A.M."/>
            <person name="Chapman S.B."/>
            <person name="Goldberg J."/>
            <person name="Griggs A."/>
            <person name="Gujja S."/>
            <person name="Hansen M."/>
            <person name="Howarth C."/>
            <person name="Imamovic A."/>
            <person name="Larimer J."/>
            <person name="McCowen C."/>
            <person name="Montmayeur A."/>
            <person name="Murphy C."/>
            <person name="Neiman D."/>
            <person name="Pearson M."/>
            <person name="Priest M."/>
            <person name="Roberts A."/>
            <person name="Saif S."/>
            <person name="Shea T."/>
            <person name="Sisk P."/>
            <person name="Sykes S."/>
            <person name="Wortman J."/>
            <person name="Nusbaum C."/>
            <person name="Birren B."/>
        </authorList>
    </citation>
    <scope>NUCLEOTIDE SEQUENCE [LARGE SCALE GENOMIC DNA]</scope>
    <source>
        <strain evidence="1 2">YIT 11860</strain>
    </source>
</reference>